<name>A0A7M2WRL9_9BACT</name>
<dbReference type="RefSeq" id="WP_206291003.1">
    <property type="nucleotide sequence ID" value="NZ_CP063458.1"/>
</dbReference>
<keyword evidence="5" id="KW-1185">Reference proteome</keyword>
<feature type="domain" description="Tim44-like" evidence="3">
    <location>
        <begin position="128"/>
        <end position="312"/>
    </location>
</feature>
<sequence length="699" mass="75294">MREPRLHSRHWAWLWPIGLVAAVAAIALAIAEPALARAGGGQGYSGGGGGGGGGRSGGGGSGGGGGDAGALIWLLFQLIRLVIEVPYVGIPLVLLIIGFFVYSTYAGKNSYDSSIIRRGVAAEDRSRMPQYATAIRTNDPAFDTDRFLHRVRGAFVRIQHAWSNQNLSDVRAFISDAVYERFSLQFDEQRALGYRNEMKDVVVRRSHIANAQSGEVFDEVSVRIEASASDQNVDLQTGRPISGTRAAGEFVEVWSFLRRRGAKTKLAKPGLMEGNCPNCGGPIEMNQAANCTYCGALLRSGQYDWVLAEITQQYEWEPRKGHSIPGVSAIRERDKDFNPQELEDRASVIYWRWAAADRLASATPLAKVALPAFVAKYESQLRSPAADSAPLAPSPTHYFGECAVGAVDLLGVLPASGAADAQDTGQDASPHANQPPLDLALVNVRWQGHTFKRLPPGQKPRRGDKSAVTNTLFVLGRSPAARTNPDQSIASAHCPSCGAPEVGGSAANCGHCGTPLNLGTQQWALAEMVPLHSEHGQDLLRRLPGSQQDRSETPTGESWLGEFDNLTGSSAASTLRWMAYMTAADGNVSGEERDILRAAARRYGVPKIRLEEYISAAEAGSLDLTPPANEGEARRHLADMARTALADGKITPGEAKILHRAGKKLGLGEADIKLLLARTRGEMLKESRKVLRQAKSQWI</sequence>
<evidence type="ECO:0000256" key="2">
    <source>
        <dbReference type="SAM" id="Phobius"/>
    </source>
</evidence>
<feature type="transmembrane region" description="Helical" evidence="2">
    <location>
        <begin position="12"/>
        <end position="31"/>
    </location>
</feature>
<evidence type="ECO:0000259" key="3">
    <source>
        <dbReference type="SMART" id="SM00978"/>
    </source>
</evidence>
<dbReference type="AlphaFoldDB" id="A0A7M2WRL9"/>
<protein>
    <submittedName>
        <fullName evidence="4">TIM44-like domain-containing protein</fullName>
    </submittedName>
</protein>
<evidence type="ECO:0000313" key="4">
    <source>
        <dbReference type="EMBL" id="QOV88039.1"/>
    </source>
</evidence>
<feature type="compositionally biased region" description="Polar residues" evidence="1">
    <location>
        <begin position="545"/>
        <end position="556"/>
    </location>
</feature>
<dbReference type="SUPFAM" id="SSF158682">
    <property type="entry name" value="TerB-like"/>
    <property type="match status" value="1"/>
</dbReference>
<gene>
    <name evidence="4" type="ORF">IPV69_17440</name>
</gene>
<dbReference type="CDD" id="cd07177">
    <property type="entry name" value="terB_like"/>
    <property type="match status" value="1"/>
</dbReference>
<dbReference type="Pfam" id="PF04280">
    <property type="entry name" value="Tim44"/>
    <property type="match status" value="1"/>
</dbReference>
<dbReference type="InterPro" id="IPR032710">
    <property type="entry name" value="NTF2-like_dom_sf"/>
</dbReference>
<dbReference type="SUPFAM" id="SSF54427">
    <property type="entry name" value="NTF2-like"/>
    <property type="match status" value="1"/>
</dbReference>
<feature type="region of interest" description="Disordered" evidence="1">
    <location>
        <begin position="542"/>
        <end position="564"/>
    </location>
</feature>
<evidence type="ECO:0000256" key="1">
    <source>
        <dbReference type="SAM" id="MobiDB-lite"/>
    </source>
</evidence>
<evidence type="ECO:0000313" key="5">
    <source>
        <dbReference type="Proteomes" id="UP000593765"/>
    </source>
</evidence>
<dbReference type="InterPro" id="IPR029024">
    <property type="entry name" value="TerB-like"/>
</dbReference>
<keyword evidence="2" id="KW-0472">Membrane</keyword>
<dbReference type="EMBL" id="CP063458">
    <property type="protein sequence ID" value="QOV88039.1"/>
    <property type="molecule type" value="Genomic_DNA"/>
</dbReference>
<keyword evidence="2" id="KW-0812">Transmembrane</keyword>
<feature type="transmembrane region" description="Helical" evidence="2">
    <location>
        <begin position="85"/>
        <end position="105"/>
    </location>
</feature>
<dbReference type="KEGG" id="hbs:IPV69_17440"/>
<keyword evidence="2" id="KW-1133">Transmembrane helix</keyword>
<dbReference type="SMART" id="SM00978">
    <property type="entry name" value="Tim44"/>
    <property type="match status" value="1"/>
</dbReference>
<dbReference type="Gene3D" id="3.10.450.240">
    <property type="match status" value="1"/>
</dbReference>
<proteinExistence type="predicted"/>
<dbReference type="InterPro" id="IPR007379">
    <property type="entry name" value="Tim44-like_dom"/>
</dbReference>
<dbReference type="Proteomes" id="UP000593765">
    <property type="component" value="Chromosome"/>
</dbReference>
<organism evidence="4 5">
    <name type="scientific">Humisphaera borealis</name>
    <dbReference type="NCBI Taxonomy" id="2807512"/>
    <lineage>
        <taxon>Bacteria</taxon>
        <taxon>Pseudomonadati</taxon>
        <taxon>Planctomycetota</taxon>
        <taxon>Phycisphaerae</taxon>
        <taxon>Tepidisphaerales</taxon>
        <taxon>Tepidisphaeraceae</taxon>
        <taxon>Humisphaera</taxon>
    </lineage>
</organism>
<dbReference type="Gene3D" id="1.10.3680.10">
    <property type="entry name" value="TerB-like"/>
    <property type="match status" value="1"/>
</dbReference>
<accession>A0A7M2WRL9</accession>
<reference evidence="4 5" key="1">
    <citation type="submission" date="2020-10" db="EMBL/GenBank/DDBJ databases">
        <title>Wide distribution of Phycisphaera-like planctomycetes from WD2101 soil group in peatlands and genome analysis of the first cultivated representative.</title>
        <authorList>
            <person name="Dedysh S.N."/>
            <person name="Beletsky A.V."/>
            <person name="Ivanova A."/>
            <person name="Kulichevskaya I.S."/>
            <person name="Suzina N.E."/>
            <person name="Philippov D.A."/>
            <person name="Rakitin A.L."/>
            <person name="Mardanov A.V."/>
            <person name="Ravin N.V."/>
        </authorList>
    </citation>
    <scope>NUCLEOTIDE SEQUENCE [LARGE SCALE GENOMIC DNA]</scope>
    <source>
        <strain evidence="4 5">M1803</strain>
    </source>
</reference>